<dbReference type="CDD" id="cd01129">
    <property type="entry name" value="PulE-GspE-like"/>
    <property type="match status" value="1"/>
</dbReference>
<dbReference type="FunFam" id="3.30.450.90:FF:000001">
    <property type="entry name" value="Type II secretion system ATPase GspE"/>
    <property type="match status" value="1"/>
</dbReference>
<comment type="subcellular location">
    <subcellularLocation>
        <location evidence="1">Cytoplasm</location>
    </subcellularLocation>
</comment>
<keyword evidence="5" id="KW-0067">ATP-binding</keyword>
<dbReference type="PANTHER" id="PTHR30258:SF1">
    <property type="entry name" value="PROTEIN TRANSPORT PROTEIN HOFB HOMOLOG"/>
    <property type="match status" value="1"/>
</dbReference>
<dbReference type="GO" id="GO:0009297">
    <property type="term" value="P:pilus assembly"/>
    <property type="evidence" value="ECO:0007669"/>
    <property type="project" value="InterPro"/>
</dbReference>
<dbReference type="FunFam" id="3.30.300.160:FF:000002">
    <property type="entry name" value="Type II secretion system protein E"/>
    <property type="match status" value="1"/>
</dbReference>
<dbReference type="EMBL" id="DTOZ01000047">
    <property type="protein sequence ID" value="HGE77698.1"/>
    <property type="molecule type" value="Genomic_DNA"/>
</dbReference>
<dbReference type="Pfam" id="PF00437">
    <property type="entry name" value="T2SSE"/>
    <property type="match status" value="1"/>
</dbReference>
<dbReference type="InterPro" id="IPR037257">
    <property type="entry name" value="T2SS_E_N_sf"/>
</dbReference>
<comment type="similarity">
    <text evidence="2">Belongs to the GSP E family.</text>
</comment>
<dbReference type="InterPro" id="IPR001482">
    <property type="entry name" value="T2SS/T4SS_dom"/>
</dbReference>
<keyword evidence="3" id="KW-0963">Cytoplasm</keyword>
<dbReference type="NCBIfam" id="TIGR02538">
    <property type="entry name" value="type_IV_pilB"/>
    <property type="match status" value="1"/>
</dbReference>
<protein>
    <submittedName>
        <fullName evidence="7">Type IV-A pilus assembly ATPase PilB</fullName>
    </submittedName>
</protein>
<evidence type="ECO:0000256" key="2">
    <source>
        <dbReference type="ARBA" id="ARBA00006611"/>
    </source>
</evidence>
<dbReference type="Gene3D" id="3.40.50.300">
    <property type="entry name" value="P-loop containing nucleotide triphosphate hydrolases"/>
    <property type="match status" value="1"/>
</dbReference>
<proteinExistence type="inferred from homology"/>
<keyword evidence="4" id="KW-0547">Nucleotide-binding</keyword>
<dbReference type="AlphaFoldDB" id="A0A7V3VTK7"/>
<sequence length="571" mass="63902">MEERLGAYLVKNNLITEEQLRKAMQEKRETGQRLVSVLVRLGFIPENKLLAQLSNLYHMEVTDLDYIIPPESVLNLIPAEKAYHYEVIPIERKGKTLTVAMVDPTDISAIEDLRFITGMEINPVLASESSIREALARYYKMETSLAEVKAEAGPKELGIEDLELLDTGIEEEVEEEAKLRADAEGGPVVRLVNFYIADAVNKGASDIHIEPFERQLRIRFRIDGVLREQQPPPYNLKNGIITRIKLMAKMDIAEHRLCQDGRINIMVGNKMIDLRVSVIPTLYGEKVVMRILDRSALMLDLTKLGFSDEALKKYLKAIESPYGIILITGPTGSGKTTTLYSTLQRLNKPDRQIMTIEDPVEYNIHGINQIQVNEEIGLTFATALRAFLRQAPNIILVGEMRDTETAEIGIRAALTGHLVFSTIHTNDAPTTINRLVDMGIPPYLVASALILIQAQRLVRRICPNCKEPVRVDPKLLEEANIPPETFPDGIVYKGKGCSNCGQTGYKGRIGLYEVMPISPTIRSMILKGASSDEIARQAKEEGMKTLREDGIEKVKKGITTIEELMRETASL</sequence>
<evidence type="ECO:0000313" key="7">
    <source>
        <dbReference type="EMBL" id="HGE77698.1"/>
    </source>
</evidence>
<dbReference type="SUPFAM" id="SSF160246">
    <property type="entry name" value="EspE N-terminal domain-like"/>
    <property type="match status" value="1"/>
</dbReference>
<dbReference type="GO" id="GO:0016887">
    <property type="term" value="F:ATP hydrolysis activity"/>
    <property type="evidence" value="ECO:0007669"/>
    <property type="project" value="InterPro"/>
</dbReference>
<dbReference type="InterPro" id="IPR027417">
    <property type="entry name" value="P-loop_NTPase"/>
</dbReference>
<evidence type="ECO:0000256" key="1">
    <source>
        <dbReference type="ARBA" id="ARBA00004496"/>
    </source>
</evidence>
<dbReference type="GO" id="GO:0005737">
    <property type="term" value="C:cytoplasm"/>
    <property type="evidence" value="ECO:0007669"/>
    <property type="project" value="UniProtKB-SubCell"/>
</dbReference>
<dbReference type="InterPro" id="IPR013374">
    <property type="entry name" value="ATPase_typ4_pilus-assembl_PilB"/>
</dbReference>
<gene>
    <name evidence="7" type="primary">pilB</name>
    <name evidence="7" type="ORF">ENX68_01695</name>
</gene>
<dbReference type="GO" id="GO:0005524">
    <property type="term" value="F:ATP binding"/>
    <property type="evidence" value="ECO:0007669"/>
    <property type="project" value="UniProtKB-KW"/>
</dbReference>
<dbReference type="Pfam" id="PF05157">
    <property type="entry name" value="MshEN"/>
    <property type="match status" value="1"/>
</dbReference>
<dbReference type="Gene3D" id="3.30.450.90">
    <property type="match status" value="1"/>
</dbReference>
<evidence type="ECO:0000256" key="4">
    <source>
        <dbReference type="ARBA" id="ARBA00022741"/>
    </source>
</evidence>
<comment type="caution">
    <text evidence="7">The sequence shown here is derived from an EMBL/GenBank/DDBJ whole genome shotgun (WGS) entry which is preliminary data.</text>
</comment>
<dbReference type="SUPFAM" id="SSF52540">
    <property type="entry name" value="P-loop containing nucleoside triphosphate hydrolases"/>
    <property type="match status" value="1"/>
</dbReference>
<dbReference type="GO" id="GO:0005886">
    <property type="term" value="C:plasma membrane"/>
    <property type="evidence" value="ECO:0007669"/>
    <property type="project" value="TreeGrafter"/>
</dbReference>
<feature type="domain" description="AAA+ ATPase" evidence="6">
    <location>
        <begin position="321"/>
        <end position="442"/>
    </location>
</feature>
<dbReference type="Gene3D" id="1.10.40.70">
    <property type="match status" value="1"/>
</dbReference>
<evidence type="ECO:0000256" key="5">
    <source>
        <dbReference type="ARBA" id="ARBA00022840"/>
    </source>
</evidence>
<organism evidence="7">
    <name type="scientific">candidate division WOR-3 bacterium</name>
    <dbReference type="NCBI Taxonomy" id="2052148"/>
    <lineage>
        <taxon>Bacteria</taxon>
        <taxon>Bacteria division WOR-3</taxon>
    </lineage>
</organism>
<accession>A0A7V3VTK7</accession>
<dbReference type="PANTHER" id="PTHR30258">
    <property type="entry name" value="TYPE II SECRETION SYSTEM PROTEIN GSPE-RELATED"/>
    <property type="match status" value="1"/>
</dbReference>
<dbReference type="InterPro" id="IPR003593">
    <property type="entry name" value="AAA+_ATPase"/>
</dbReference>
<dbReference type="SMART" id="SM00382">
    <property type="entry name" value="AAA"/>
    <property type="match status" value="1"/>
</dbReference>
<name>A0A7V3VTK7_UNCW3</name>
<dbReference type="InterPro" id="IPR007831">
    <property type="entry name" value="T2SS_GspE_N"/>
</dbReference>
<evidence type="ECO:0000259" key="6">
    <source>
        <dbReference type="SMART" id="SM00382"/>
    </source>
</evidence>
<evidence type="ECO:0000256" key="3">
    <source>
        <dbReference type="ARBA" id="ARBA00022490"/>
    </source>
</evidence>
<dbReference type="Gene3D" id="3.30.300.160">
    <property type="entry name" value="Type II secretion system, protein E, N-terminal domain"/>
    <property type="match status" value="1"/>
</dbReference>
<dbReference type="FunFam" id="3.40.50.300:FF:000398">
    <property type="entry name" value="Type IV pilus assembly ATPase PilB"/>
    <property type="match status" value="1"/>
</dbReference>
<reference evidence="7" key="1">
    <citation type="journal article" date="2020" name="mSystems">
        <title>Genome- and Community-Level Interaction Insights into Carbon Utilization and Element Cycling Functions of Hydrothermarchaeota in Hydrothermal Sediment.</title>
        <authorList>
            <person name="Zhou Z."/>
            <person name="Liu Y."/>
            <person name="Xu W."/>
            <person name="Pan J."/>
            <person name="Luo Z.H."/>
            <person name="Li M."/>
        </authorList>
    </citation>
    <scope>NUCLEOTIDE SEQUENCE [LARGE SCALE GENOMIC DNA]</scope>
    <source>
        <strain evidence="7">SpSt-961</strain>
    </source>
</reference>